<accession>A0A895XKH0</accession>
<keyword evidence="4" id="KW-0788">Thiol protease</keyword>
<sequence>MKMRYAVVALACGMALLPAGQAAADPSLEEVQADLQERESELAKVIDDFNASQEELKAAEETYEELQEELPELQAVVEESYDSVAQIVSTVYTGGEFAMINSVLGGDPETFADRLGYLQSITELQGDELRHHMDAVNELEERLEEAELLLEQQDEIVNELEEQREEIEAEIAELEDLRSRITPVEEPSYDAPPASGDASVVVQFAYDQLGKPYQYGSAGPNGFDCSGLMKASWAQAGVNLPHNVQMQWNQVSKVSRDQLRPGDIVFYEGMGHNAMYVGDGKIVHAPRTGDVVKVASINIMSIAGYGRP</sequence>
<dbReference type="PANTHER" id="PTHR47359">
    <property type="entry name" value="PEPTIDOGLYCAN DL-ENDOPEPTIDASE CWLO"/>
    <property type="match status" value="1"/>
</dbReference>
<keyword evidence="9" id="KW-1185">Reference proteome</keyword>
<evidence type="ECO:0000256" key="2">
    <source>
        <dbReference type="ARBA" id="ARBA00022670"/>
    </source>
</evidence>
<dbReference type="InterPro" id="IPR038765">
    <property type="entry name" value="Papain-like_cys_pep_sf"/>
</dbReference>
<dbReference type="AlphaFoldDB" id="A0A895XKH0"/>
<comment type="similarity">
    <text evidence="1">Belongs to the peptidase C40 family.</text>
</comment>
<feature type="coiled-coil region" evidence="5">
    <location>
        <begin position="28"/>
        <end position="83"/>
    </location>
</feature>
<dbReference type="InterPro" id="IPR000064">
    <property type="entry name" value="NLP_P60_dom"/>
</dbReference>
<evidence type="ECO:0000313" key="9">
    <source>
        <dbReference type="Proteomes" id="UP000662939"/>
    </source>
</evidence>
<protein>
    <submittedName>
        <fullName evidence="8">C40 family peptidase</fullName>
    </submittedName>
</protein>
<dbReference type="Gene3D" id="3.90.1720.10">
    <property type="entry name" value="endopeptidase domain like (from Nostoc punctiforme)"/>
    <property type="match status" value="1"/>
</dbReference>
<dbReference type="GO" id="GO:0006508">
    <property type="term" value="P:proteolysis"/>
    <property type="evidence" value="ECO:0007669"/>
    <property type="project" value="UniProtKB-KW"/>
</dbReference>
<dbReference type="Gene3D" id="6.10.250.3150">
    <property type="match status" value="1"/>
</dbReference>
<feature type="chain" id="PRO_5034874557" evidence="6">
    <location>
        <begin position="25"/>
        <end position="308"/>
    </location>
</feature>
<feature type="domain" description="NlpC/P60" evidence="7">
    <location>
        <begin position="195"/>
        <end position="308"/>
    </location>
</feature>
<dbReference type="EMBL" id="CP070496">
    <property type="protein sequence ID" value="QSB05547.1"/>
    <property type="molecule type" value="Genomic_DNA"/>
</dbReference>
<dbReference type="Proteomes" id="UP000662939">
    <property type="component" value="Chromosome"/>
</dbReference>
<keyword evidence="2" id="KW-0645">Protease</keyword>
<keyword evidence="5" id="KW-0175">Coiled coil</keyword>
<evidence type="ECO:0000259" key="7">
    <source>
        <dbReference type="PROSITE" id="PS51935"/>
    </source>
</evidence>
<keyword evidence="3" id="KW-0378">Hydrolase</keyword>
<name>A0A895XKH0_9ACTN</name>
<dbReference type="GO" id="GO:0008234">
    <property type="term" value="F:cysteine-type peptidase activity"/>
    <property type="evidence" value="ECO:0007669"/>
    <property type="project" value="UniProtKB-KW"/>
</dbReference>
<feature type="signal peptide" evidence="6">
    <location>
        <begin position="1"/>
        <end position="24"/>
    </location>
</feature>
<evidence type="ECO:0000256" key="6">
    <source>
        <dbReference type="SAM" id="SignalP"/>
    </source>
</evidence>
<dbReference type="KEGG" id="nav:JQS30_00985"/>
<dbReference type="Pfam" id="PF00877">
    <property type="entry name" value="NLPC_P60"/>
    <property type="match status" value="1"/>
</dbReference>
<evidence type="ECO:0000256" key="1">
    <source>
        <dbReference type="ARBA" id="ARBA00007074"/>
    </source>
</evidence>
<reference evidence="8" key="1">
    <citation type="submission" date="2021-02" db="EMBL/GenBank/DDBJ databases">
        <title>Natronoglycomyces albus gen. nov., sp. nov, a haloalkaliphilic actinobacterium from a soda solonchak soil.</title>
        <authorList>
            <person name="Sorokin D.Y."/>
            <person name="Khijniak T.V."/>
            <person name="Zakharycheva A.P."/>
            <person name="Boueva O.V."/>
            <person name="Ariskina E.V."/>
            <person name="Hahnke R.L."/>
            <person name="Bunk B."/>
            <person name="Sproer C."/>
            <person name="Schumann P."/>
            <person name="Evtushenko L.I."/>
            <person name="Kublanov I.V."/>
        </authorList>
    </citation>
    <scope>NUCLEOTIDE SEQUENCE</scope>
    <source>
        <strain evidence="8">DSM 106290</strain>
    </source>
</reference>
<gene>
    <name evidence="8" type="ORF">JQS30_00985</name>
</gene>
<evidence type="ECO:0000256" key="5">
    <source>
        <dbReference type="SAM" id="Coils"/>
    </source>
</evidence>
<evidence type="ECO:0000256" key="4">
    <source>
        <dbReference type="ARBA" id="ARBA00022807"/>
    </source>
</evidence>
<dbReference type="SUPFAM" id="SSF54001">
    <property type="entry name" value="Cysteine proteinases"/>
    <property type="match status" value="1"/>
</dbReference>
<feature type="coiled-coil region" evidence="5">
    <location>
        <begin position="129"/>
        <end position="180"/>
    </location>
</feature>
<organism evidence="8 9">
    <name type="scientific">Natronoglycomyces albus</name>
    <dbReference type="NCBI Taxonomy" id="2811108"/>
    <lineage>
        <taxon>Bacteria</taxon>
        <taxon>Bacillati</taxon>
        <taxon>Actinomycetota</taxon>
        <taxon>Actinomycetes</taxon>
        <taxon>Glycomycetales</taxon>
        <taxon>Glycomycetaceae</taxon>
        <taxon>Natronoglycomyces</taxon>
    </lineage>
</organism>
<dbReference type="PANTHER" id="PTHR47359:SF3">
    <property type="entry name" value="NLP_P60 DOMAIN-CONTAINING PROTEIN-RELATED"/>
    <property type="match status" value="1"/>
</dbReference>
<keyword evidence="6" id="KW-0732">Signal</keyword>
<evidence type="ECO:0000256" key="3">
    <source>
        <dbReference type="ARBA" id="ARBA00022801"/>
    </source>
</evidence>
<dbReference type="PROSITE" id="PS51935">
    <property type="entry name" value="NLPC_P60"/>
    <property type="match status" value="1"/>
</dbReference>
<evidence type="ECO:0000313" key="8">
    <source>
        <dbReference type="EMBL" id="QSB05547.1"/>
    </source>
</evidence>
<proteinExistence type="inferred from homology"/>
<dbReference type="InterPro" id="IPR051794">
    <property type="entry name" value="PG_Endopeptidase_C40"/>
</dbReference>